<dbReference type="InterPro" id="IPR006439">
    <property type="entry name" value="HAD-SF_hydro_IA"/>
</dbReference>
<dbReference type="SFLD" id="SFLDG01135">
    <property type="entry name" value="C1.5.6:_HAD__Beta-PGM__Phospha"/>
    <property type="match status" value="1"/>
</dbReference>
<dbReference type="SFLD" id="SFLDS00003">
    <property type="entry name" value="Haloacid_Dehalogenase"/>
    <property type="match status" value="1"/>
</dbReference>
<comment type="similarity">
    <text evidence="3">Belongs to the HAD-like hydrolase superfamily. PpaX family.</text>
</comment>
<evidence type="ECO:0000313" key="5">
    <source>
        <dbReference type="Proteomes" id="UP000037405"/>
    </source>
</evidence>
<accession>A0A0M0G1L6</accession>
<dbReference type="SFLD" id="SFLDG01129">
    <property type="entry name" value="C1.5:_HAD__Beta-PGM__Phosphata"/>
    <property type="match status" value="1"/>
</dbReference>
<dbReference type="Gene3D" id="1.10.150.240">
    <property type="entry name" value="Putative phosphatase, domain 2"/>
    <property type="match status" value="1"/>
</dbReference>
<dbReference type="InterPro" id="IPR050155">
    <property type="entry name" value="HAD-like_hydrolase_sf"/>
</dbReference>
<dbReference type="PRINTS" id="PR00413">
    <property type="entry name" value="HADHALOGNASE"/>
</dbReference>
<dbReference type="EMBL" id="LGUE01000005">
    <property type="protein sequence ID" value="KON83704.1"/>
    <property type="molecule type" value="Genomic_DNA"/>
</dbReference>
<comment type="cofactor">
    <cofactor evidence="3">
        <name>Mg(2+)</name>
        <dbReference type="ChEBI" id="CHEBI:18420"/>
    </cofactor>
</comment>
<sequence length="215" mass="24064">MRKITTILFDLDGTLIDTNELIISSFLHTLNHFYPGDYDRESVLPFMGPPLKESFGKLNPDQCDEMCAHYREHNRANHDELVKEFEGVTETIETLHEQGYKLAIVSTKSRMMVIRGLELMGLKPYFDVIISLDEVEHPKPNPEPVQKALEALGSTPEEALMVGDNHHDILGGRNAGTLSAGVAWSAKGKAHLEQYEPDFMLDTMQDILTIVGAEG</sequence>
<dbReference type="Proteomes" id="UP000037405">
    <property type="component" value="Unassembled WGS sequence"/>
</dbReference>
<comment type="caution">
    <text evidence="4">The sequence shown here is derived from an EMBL/GenBank/DDBJ whole genome shotgun (WGS) entry which is preliminary data.</text>
</comment>
<dbReference type="OrthoDB" id="9807630at2"/>
<feature type="active site" description="Nucleophile" evidence="3">
    <location>
        <position position="10"/>
    </location>
</feature>
<dbReference type="GO" id="GO:0006281">
    <property type="term" value="P:DNA repair"/>
    <property type="evidence" value="ECO:0007669"/>
    <property type="project" value="TreeGrafter"/>
</dbReference>
<dbReference type="EC" id="3.6.1.1" evidence="3"/>
<comment type="catalytic activity">
    <reaction evidence="3">
        <text>diphosphate + H2O = 2 phosphate + H(+)</text>
        <dbReference type="Rhea" id="RHEA:24576"/>
        <dbReference type="ChEBI" id="CHEBI:15377"/>
        <dbReference type="ChEBI" id="CHEBI:15378"/>
        <dbReference type="ChEBI" id="CHEBI:33019"/>
        <dbReference type="ChEBI" id="CHEBI:43474"/>
        <dbReference type="EC" id="3.6.1.1"/>
    </reaction>
</comment>
<dbReference type="GO" id="GO:0008967">
    <property type="term" value="F:phosphoglycolate phosphatase activity"/>
    <property type="evidence" value="ECO:0007669"/>
    <property type="project" value="TreeGrafter"/>
</dbReference>
<dbReference type="NCBIfam" id="TIGR01509">
    <property type="entry name" value="HAD-SF-IA-v3"/>
    <property type="match status" value="1"/>
</dbReference>
<dbReference type="RefSeq" id="WP_053429120.1">
    <property type="nucleotide sequence ID" value="NZ_LGUE01000005.1"/>
</dbReference>
<dbReference type="PANTHER" id="PTHR43434:SF26">
    <property type="entry name" value="PYROPHOSPHATASE PPAX"/>
    <property type="match status" value="1"/>
</dbReference>
<protein>
    <recommendedName>
        <fullName evidence="3">Pyrophosphatase PpaX</fullName>
        <ecNumber evidence="3">3.6.1.1</ecNumber>
    </recommendedName>
</protein>
<dbReference type="STRING" id="189381.GCA_900166615_02094"/>
<dbReference type="InterPro" id="IPR041492">
    <property type="entry name" value="HAD_2"/>
</dbReference>
<comment type="function">
    <text evidence="3">Hydrolyzes pyrophosphate formed during P-Ser-HPr dephosphorylation by HPrK/P. Might play a role in controlling the intracellular pyrophosphate pool.</text>
</comment>
<keyword evidence="5" id="KW-1185">Reference proteome</keyword>
<dbReference type="InterPro" id="IPR023214">
    <property type="entry name" value="HAD_sf"/>
</dbReference>
<dbReference type="CDD" id="cd02616">
    <property type="entry name" value="HAD_PPase"/>
    <property type="match status" value="1"/>
</dbReference>
<dbReference type="GO" id="GO:0004427">
    <property type="term" value="F:inorganic diphosphate phosphatase activity"/>
    <property type="evidence" value="ECO:0007669"/>
    <property type="project" value="UniProtKB-UniRule"/>
</dbReference>
<evidence type="ECO:0000256" key="1">
    <source>
        <dbReference type="ARBA" id="ARBA00022801"/>
    </source>
</evidence>
<dbReference type="FunFam" id="3.40.50.1000:FF:000022">
    <property type="entry name" value="Phosphoglycolate phosphatase"/>
    <property type="match status" value="1"/>
</dbReference>
<keyword evidence="2 3" id="KW-0460">Magnesium</keyword>
<dbReference type="PATRIC" id="fig|189381.12.peg.4225"/>
<dbReference type="Gene3D" id="3.40.50.1000">
    <property type="entry name" value="HAD superfamily/HAD-like"/>
    <property type="match status" value="1"/>
</dbReference>
<dbReference type="SUPFAM" id="SSF56784">
    <property type="entry name" value="HAD-like"/>
    <property type="match status" value="1"/>
</dbReference>
<dbReference type="HAMAP" id="MF_01250">
    <property type="entry name" value="Pyrophosphat_PpaX"/>
    <property type="match status" value="1"/>
</dbReference>
<dbReference type="InterPro" id="IPR023733">
    <property type="entry name" value="Pyrophosphatase_Ppax"/>
</dbReference>
<dbReference type="GO" id="GO:0005829">
    <property type="term" value="C:cytosol"/>
    <property type="evidence" value="ECO:0007669"/>
    <property type="project" value="TreeGrafter"/>
</dbReference>
<proteinExistence type="inferred from homology"/>
<dbReference type="NCBIfam" id="TIGR01549">
    <property type="entry name" value="HAD-SF-IA-v1"/>
    <property type="match status" value="1"/>
</dbReference>
<evidence type="ECO:0000256" key="3">
    <source>
        <dbReference type="HAMAP-Rule" id="MF_01250"/>
    </source>
</evidence>
<dbReference type="NCBIfam" id="NF009804">
    <property type="entry name" value="PRK13288.1"/>
    <property type="match status" value="1"/>
</dbReference>
<evidence type="ECO:0000313" key="4">
    <source>
        <dbReference type="EMBL" id="KON83704.1"/>
    </source>
</evidence>
<dbReference type="AlphaFoldDB" id="A0A0M0G1L6"/>
<name>A0A0M0G1L6_9BACI</name>
<reference evidence="5" key="1">
    <citation type="submission" date="2015-07" db="EMBL/GenBank/DDBJ databases">
        <title>Fjat-14235 jcm11544.</title>
        <authorList>
            <person name="Liu B."/>
            <person name="Wang J."/>
            <person name="Zhu Y."/>
            <person name="Liu G."/>
            <person name="Chen Q."/>
            <person name="Chen Z."/>
            <person name="Lan J."/>
            <person name="Che J."/>
            <person name="Ge C."/>
            <person name="Shi H."/>
            <person name="Pan Z."/>
            <person name="Liu X."/>
        </authorList>
    </citation>
    <scope>NUCLEOTIDE SEQUENCE [LARGE SCALE GENOMIC DNA]</scope>
    <source>
        <strain evidence="5">JCM 11544</strain>
    </source>
</reference>
<gene>
    <name evidence="3" type="primary">ppaX</name>
    <name evidence="4" type="ORF">AF331_16170</name>
</gene>
<keyword evidence="1 3" id="KW-0378">Hydrolase</keyword>
<dbReference type="InterPro" id="IPR023198">
    <property type="entry name" value="PGP-like_dom2"/>
</dbReference>
<evidence type="ECO:0000256" key="2">
    <source>
        <dbReference type="ARBA" id="ARBA00022842"/>
    </source>
</evidence>
<dbReference type="InterPro" id="IPR036412">
    <property type="entry name" value="HAD-like_sf"/>
</dbReference>
<dbReference type="GO" id="GO:0000287">
    <property type="term" value="F:magnesium ion binding"/>
    <property type="evidence" value="ECO:0007669"/>
    <property type="project" value="UniProtKB-UniRule"/>
</dbReference>
<dbReference type="PANTHER" id="PTHR43434">
    <property type="entry name" value="PHOSPHOGLYCOLATE PHOSPHATASE"/>
    <property type="match status" value="1"/>
</dbReference>
<organism evidence="4 5">
    <name type="scientific">Rossellomorea marisflavi</name>
    <dbReference type="NCBI Taxonomy" id="189381"/>
    <lineage>
        <taxon>Bacteria</taxon>
        <taxon>Bacillati</taxon>
        <taxon>Bacillota</taxon>
        <taxon>Bacilli</taxon>
        <taxon>Bacillales</taxon>
        <taxon>Bacillaceae</taxon>
        <taxon>Rossellomorea</taxon>
    </lineage>
</organism>
<dbReference type="Pfam" id="PF13419">
    <property type="entry name" value="HAD_2"/>
    <property type="match status" value="1"/>
</dbReference>